<dbReference type="EMBL" id="CAESAQ020000088">
    <property type="protein sequence ID" value="CAB5505204.1"/>
    <property type="molecule type" value="Genomic_DNA"/>
</dbReference>
<reference evidence="2 4" key="2">
    <citation type="submission" date="2020-05" db="EMBL/GenBank/DDBJ databases">
        <authorList>
            <person name="Petersen J."/>
            <person name="Sayavedra L."/>
        </authorList>
    </citation>
    <scope>NUCLEOTIDE SEQUENCE [LARGE SCALE GENOMIC DNA]</scope>
    <source>
        <strain evidence="2">B thermophilus SOXS</strain>
    </source>
</reference>
<dbReference type="EMBL" id="CP024634">
    <property type="protein sequence ID" value="AYQ56960.1"/>
    <property type="molecule type" value="Genomic_DNA"/>
</dbReference>
<evidence type="ECO:0000313" key="1">
    <source>
        <dbReference type="EMBL" id="AYQ56960.1"/>
    </source>
</evidence>
<proteinExistence type="predicted"/>
<evidence type="ECO:0000313" key="2">
    <source>
        <dbReference type="EMBL" id="CAB5505204.1"/>
    </source>
</evidence>
<evidence type="ECO:0000313" key="3">
    <source>
        <dbReference type="Proteomes" id="UP000278334"/>
    </source>
</evidence>
<organism evidence="1 3">
    <name type="scientific">Bathymodiolus thermophilus thioautotrophic gill symbiont</name>
    <dbReference type="NCBI Taxonomy" id="2360"/>
    <lineage>
        <taxon>Bacteria</taxon>
        <taxon>Pseudomonadati</taxon>
        <taxon>Pseudomonadota</taxon>
        <taxon>Gammaproteobacteria</taxon>
        <taxon>sulfur-oxidizing symbionts</taxon>
    </lineage>
</organism>
<protein>
    <submittedName>
        <fullName evidence="1">Uncharacterized protein</fullName>
    </submittedName>
</protein>
<dbReference type="AlphaFoldDB" id="A0A3G3IM76"/>
<name>A0A3G3IM76_9GAMM</name>
<dbReference type="Proteomes" id="UP000278334">
    <property type="component" value="Chromosome"/>
</dbReference>
<keyword evidence="4" id="KW-1185">Reference proteome</keyword>
<sequence>MILAEKQSMISFEFTLVSVALNWSVKGRINHSLIRQEKELKHENTHN</sequence>
<dbReference type="KEGG" id="bthg:MS2017_1263"/>
<evidence type="ECO:0000313" key="4">
    <source>
        <dbReference type="Proteomes" id="UP000643672"/>
    </source>
</evidence>
<accession>A0A3G3IM76</accession>
<gene>
    <name evidence="1" type="ORF">MS2017_1263</name>
    <name evidence="2" type="ORF">THERMOS_2085</name>
</gene>
<reference evidence="1 3" key="1">
    <citation type="submission" date="2017-11" db="EMBL/GenBank/DDBJ databases">
        <title>Genome sequence of the bacterial symbiont EPR9N from a vent mussel Bathymodiolus thermophilus.</title>
        <authorList>
            <person name="Won Y.-J."/>
        </authorList>
    </citation>
    <scope>NUCLEOTIDE SEQUENCE [LARGE SCALE GENOMIC DNA]</scope>
    <source>
        <strain evidence="1 3">EPR9N</strain>
    </source>
</reference>
<dbReference type="Proteomes" id="UP000643672">
    <property type="component" value="Unassembled WGS sequence"/>
</dbReference>